<dbReference type="FunFam" id="2.60.40.10:FF:000118">
    <property type="entry name" value="filamin-C isoform X2"/>
    <property type="match status" value="1"/>
</dbReference>
<dbReference type="PROSITE" id="PS50194">
    <property type="entry name" value="FILAMIN_REPEAT"/>
    <property type="match status" value="24"/>
</dbReference>
<evidence type="ECO:0000256" key="7">
    <source>
        <dbReference type="ARBA" id="ARBA00023203"/>
    </source>
</evidence>
<dbReference type="PROSITE" id="PS00019">
    <property type="entry name" value="ACTININ_1"/>
    <property type="match status" value="1"/>
</dbReference>
<dbReference type="PANTHER" id="PTHR38537:SF12">
    <property type="entry name" value="FILAMIN-C"/>
    <property type="match status" value="1"/>
</dbReference>
<dbReference type="InParanoid" id="H3CKW6"/>
<evidence type="ECO:0000256" key="6">
    <source>
        <dbReference type="ARBA" id="ARBA00022843"/>
    </source>
</evidence>
<dbReference type="FunFam" id="2.60.40.10:FF:000001">
    <property type="entry name" value="Filamin-C isoform b"/>
    <property type="match status" value="5"/>
</dbReference>
<feature type="repeat" description="Filamin" evidence="9">
    <location>
        <begin position="458"/>
        <end position="556"/>
    </location>
</feature>
<evidence type="ECO:0000256" key="5">
    <source>
        <dbReference type="ARBA" id="ARBA00022737"/>
    </source>
</evidence>
<dbReference type="InterPro" id="IPR001589">
    <property type="entry name" value="Actinin_actin-bd_CS"/>
</dbReference>
<keyword evidence="8" id="KW-0206">Cytoskeleton</keyword>
<feature type="repeat" description="Filamin" evidence="9">
    <location>
        <begin position="1336"/>
        <end position="1428"/>
    </location>
</feature>
<dbReference type="FunFam" id="2.60.40.10:FF:000105">
    <property type="entry name" value="filamin-C isoform X1"/>
    <property type="match status" value="1"/>
</dbReference>
<feature type="repeat" description="Filamin" evidence="9">
    <location>
        <begin position="1141"/>
        <end position="1235"/>
    </location>
</feature>
<dbReference type="GO" id="GO:0005856">
    <property type="term" value="C:cytoskeleton"/>
    <property type="evidence" value="ECO:0007669"/>
    <property type="project" value="UniProtKB-SubCell"/>
</dbReference>
<dbReference type="Pfam" id="PF00630">
    <property type="entry name" value="Filamin"/>
    <property type="match status" value="24"/>
</dbReference>
<dbReference type="FunFam" id="2.60.40.10:FF:000157">
    <property type="entry name" value="filamin-C isoform X1"/>
    <property type="match status" value="1"/>
</dbReference>
<dbReference type="FunFam" id="2.60.40.10:FF:000092">
    <property type="entry name" value="Filamin-B isoform B"/>
    <property type="match status" value="1"/>
</dbReference>
<dbReference type="Gene3D" id="1.10.418.10">
    <property type="entry name" value="Calponin-like domain"/>
    <property type="match status" value="2"/>
</dbReference>
<evidence type="ECO:0000256" key="2">
    <source>
        <dbReference type="ARBA" id="ARBA00009238"/>
    </source>
</evidence>
<keyword evidence="4" id="KW-0597">Phosphoprotein</keyword>
<reference evidence="12" key="1">
    <citation type="journal article" date="2004" name="Nature">
        <title>Genome duplication in the teleost fish Tetraodon nigroviridis reveals the early vertebrate proto-karyotype.</title>
        <authorList>
            <person name="Jaillon O."/>
            <person name="Aury J.-M."/>
            <person name="Brunet F."/>
            <person name="Petit J.-L."/>
            <person name="Stange-Thomann N."/>
            <person name="Mauceli E."/>
            <person name="Bouneau L."/>
            <person name="Fischer C."/>
            <person name="Ozouf-Costaz C."/>
            <person name="Bernot A."/>
            <person name="Nicaud S."/>
            <person name="Jaffe D."/>
            <person name="Fisher S."/>
            <person name="Lutfalla G."/>
            <person name="Dossat C."/>
            <person name="Segurens B."/>
            <person name="Dasilva C."/>
            <person name="Salanoubat M."/>
            <person name="Levy M."/>
            <person name="Boudet N."/>
            <person name="Castellano S."/>
            <person name="Anthouard V."/>
            <person name="Jubin C."/>
            <person name="Castelli V."/>
            <person name="Katinka M."/>
            <person name="Vacherie B."/>
            <person name="Biemont C."/>
            <person name="Skalli Z."/>
            <person name="Cattolico L."/>
            <person name="Poulain J."/>
            <person name="De Berardinis V."/>
            <person name="Cruaud C."/>
            <person name="Duprat S."/>
            <person name="Brottier P."/>
            <person name="Coutanceau J.-P."/>
            <person name="Gouzy J."/>
            <person name="Parra G."/>
            <person name="Lardier G."/>
            <person name="Chapple C."/>
            <person name="McKernan K.J."/>
            <person name="McEwan P."/>
            <person name="Bosak S."/>
            <person name="Kellis M."/>
            <person name="Volff J.-N."/>
            <person name="Guigo R."/>
            <person name="Zody M.C."/>
            <person name="Mesirov J."/>
            <person name="Lindblad-Toh K."/>
            <person name="Birren B."/>
            <person name="Nusbaum C."/>
            <person name="Kahn D."/>
            <person name="Robinson-Rechavi M."/>
            <person name="Laudet V."/>
            <person name="Schachter V."/>
            <person name="Quetier F."/>
            <person name="Saurin W."/>
            <person name="Scarpelli C."/>
            <person name="Wincker P."/>
            <person name="Lander E.S."/>
            <person name="Weissenbach J."/>
            <person name="Roest Crollius H."/>
        </authorList>
    </citation>
    <scope>NUCLEOTIDE SEQUENCE [LARGE SCALE GENOMIC DNA]</scope>
</reference>
<feature type="domain" description="Calponin-homology (CH)" evidence="10">
    <location>
        <begin position="148"/>
        <end position="251"/>
    </location>
</feature>
<dbReference type="GO" id="GO:0051015">
    <property type="term" value="F:actin filament binding"/>
    <property type="evidence" value="ECO:0007669"/>
    <property type="project" value="InterPro"/>
</dbReference>
<feature type="repeat" description="Filamin" evidence="9">
    <location>
        <begin position="2030"/>
        <end position="2122"/>
    </location>
</feature>
<feature type="repeat" description="Filamin" evidence="9">
    <location>
        <begin position="557"/>
        <end position="649"/>
    </location>
</feature>
<feature type="repeat" description="Filamin" evidence="9">
    <location>
        <begin position="2316"/>
        <end position="2409"/>
    </location>
</feature>
<keyword evidence="3" id="KW-0963">Cytoplasm</keyword>
<keyword evidence="7" id="KW-0009">Actin-binding</keyword>
<dbReference type="Gene3D" id="2.60.40.10">
    <property type="entry name" value="Immunoglobulins"/>
    <property type="match status" value="24"/>
</dbReference>
<feature type="repeat" description="Filamin" evidence="9">
    <location>
        <begin position="952"/>
        <end position="1047"/>
    </location>
</feature>
<dbReference type="FunFam" id="2.60.40.10:FF:000007">
    <property type="entry name" value="Filamin-B isoform C"/>
    <property type="match status" value="3"/>
</dbReference>
<dbReference type="FunFam" id="2.60.40.10:FF:000168">
    <property type="entry name" value="filamin-C isoform X2"/>
    <property type="match status" value="1"/>
</dbReference>
<reference evidence="11" key="2">
    <citation type="submission" date="2025-08" db="UniProtKB">
        <authorList>
            <consortium name="Ensembl"/>
        </authorList>
    </citation>
    <scope>IDENTIFICATION</scope>
</reference>
<dbReference type="InterPro" id="IPR044801">
    <property type="entry name" value="Filamin"/>
</dbReference>
<feature type="repeat" description="Filamin" evidence="9">
    <location>
        <begin position="853"/>
        <end position="951"/>
    </location>
</feature>
<feature type="repeat" description="Filamin" evidence="9">
    <location>
        <begin position="2120"/>
        <end position="2219"/>
    </location>
</feature>
<dbReference type="SMART" id="SM00033">
    <property type="entry name" value="CH"/>
    <property type="match status" value="2"/>
</dbReference>
<accession>H3CKW6</accession>
<comment type="subcellular location">
    <subcellularLocation>
        <location evidence="1">Cytoplasm</location>
        <location evidence="1">Cytoskeleton</location>
    </subcellularLocation>
</comment>
<feature type="repeat" description="Filamin" evidence="9">
    <location>
        <begin position="2413"/>
        <end position="2505"/>
    </location>
</feature>
<feature type="repeat" description="Filamin" evidence="9">
    <location>
        <begin position="1048"/>
        <end position="1140"/>
    </location>
</feature>
<feature type="repeat" description="Filamin" evidence="9">
    <location>
        <begin position="359"/>
        <end position="457"/>
    </location>
</feature>
<dbReference type="GeneTree" id="ENSGT00940000153588"/>
<dbReference type="Pfam" id="PF00307">
    <property type="entry name" value="CH"/>
    <property type="match status" value="2"/>
</dbReference>
<feature type="repeat" description="Filamin" evidence="9">
    <location>
        <begin position="2542"/>
        <end position="2636"/>
    </location>
</feature>
<organism evidence="11 12">
    <name type="scientific">Tetraodon nigroviridis</name>
    <name type="common">Spotted green pufferfish</name>
    <name type="synonym">Chelonodon nigroviridis</name>
    <dbReference type="NCBI Taxonomy" id="99883"/>
    <lineage>
        <taxon>Eukaryota</taxon>
        <taxon>Metazoa</taxon>
        <taxon>Chordata</taxon>
        <taxon>Craniata</taxon>
        <taxon>Vertebrata</taxon>
        <taxon>Euteleostomi</taxon>
        <taxon>Actinopterygii</taxon>
        <taxon>Neopterygii</taxon>
        <taxon>Teleostei</taxon>
        <taxon>Neoteleostei</taxon>
        <taxon>Acanthomorphata</taxon>
        <taxon>Eupercaria</taxon>
        <taxon>Tetraodontiformes</taxon>
        <taxon>Tetradontoidea</taxon>
        <taxon>Tetraodontidae</taxon>
        <taxon>Tetraodon</taxon>
    </lineage>
</organism>
<sequence>GEEEEEEEEMPATEKDLAEDAPWKKIQQNTFTRWCNEHLKCVNKRIADLQKDLSDGLRLIGLLEVLSQKKMFRKFHCRPNFRQMKLENVSVALEFLEREHIKLVSIDSKAIVDGNLKLILGLIWTLILHFSISMPMWGDEDDEDAKKLTPKQRLLGWIQNKVPQLPITNFHRDWRDGKALGALVDNCAPGLCPDWETWDPSQPVENAREAMQQADDWLGVPQVIAPEEIVDPNVDEHSVMTYLSQFPKAKLKPGAPLRAKTLHPRRAKAYGPGVESRGNVVLKPAEFLVETVEAGLGEVLVYVEDPEGHTEEARVTPNNDKNRTYSVVYLPKVEGFHQVKVLFAGQDIDRSPFRVNVSKAMGDPTRVQARGPGLQQTGNVAGKPTYFDIYTAGAGAGDVGVILVDSNGRRDTVEIVLENRGDSVFRCTYIPVLEGLHMVHVTFAGQQIPRSPFAAHISEACNPNACRASGRGLQPKGVRVKEVADFKVYAKGSGSGELKVVVKGPRGAVEPVKVVEMGNDMFECSYYPVSRGKYVVTISWGGHNIPRRHSPFEVHVGEEAGPQKVRAWGPGLETGMVGKSADFVVEAIGTEVGTLGFSIEGPSQAKIECDDKGDGSCDVRYWPTEPGDYAVHVICDDEDIKDSPFMAHVLSAANDTFPENVKCSGPGLEPLGCIINKPAEFTMDTRGAGRGELKLYAQDAEGFPINIQMTENENRTFFCVYVPTKAIKHTIIITWAGVTVPNSPFRVMVGEGSHPENVKVYGPGVERLGLKANEPTYFTVDCSEAGQGDVSIGIKCAPGVVGPAEADIDFDIIKNDNDTFTVKYTPPGSGQYTIMVLFADQQIPISPFRIKVEPSHDAAKVRAEGPGLNKTGVEVNKPTHFTVYTKGAGKAQPEVHFTAAGKGSVVQDFEIIDNHNYSYTVRYTAVQQGNMSIAVCHGGDPIPKSPFHIMVAPLLDLSKVSVQGLNSKADVGKDEDFTVRTQGAGGQGRLDVKILSPSRRPIPCKLESGVNNEVYTVTYIPPEEGAYRVDISYDGNPVPGSPFAVEGVLPPDALKVRAYGPGLQGGLVGKPAPFAIDTKGAGTGGLGLTVEGPCEAKIECQDNGDGSCSVSYLPTEPGEYAINILFAEQHVPGSPFKAVVQSLFDPSMVTVSGPGLERGKVNEDGSFTVDCSKAGDAELTIEIVSESGAKAEVHVQNNRDGTYSITYIPLFQGLYTITIKYGGCAVPNFPSRLLVDPAVDTTGVKVYGPGVEPRGVLREVTTHFIVDAQCFYMGGGDHIKACVSNPSGATTDAYITDKGDGTYRVEYTPHEDGLHLIEVLFDEVLLPKSPFRVLVTEGCDPSRVRAYGPGLEEGLVNATNCFTVETRGAGTGGLGLAIEGPSEAKMSCKDNKDGSCTVEYIPFNSGEYDVNITFGGLPIPGSPFSVPVRELVDPSKVRCFGPGLEIGVRAHVPQTFTVDSSKAGLAPLVVQLYGPTGVAEPITVTDNNDGTHTANYSPANDGPYTVCVKYADQEVPCSPFKIKTLPAHDASKVRASGPGLNASGITASLPVEFTIDARDAGEGLLTVQILDPEGKPKRANIRDNWNGTYTVSYVPDMTGRYTITIKYGGDEIPYSPYCIHAIPTGDASKCLVTVSIGGHGPGSGIGPTIQIGEETVITVDAKAAGKGKVTCKVTTPDGAELDVDVVENADGTFDVYYTAPEPGKYVITIRFGGENIPNSPFHVVVEKGIRFFLKFLMLDVLLNGERVEMLAKEVMWSPELATSDPVSPINGMEAMLRPFSLVIPFTVQKGQITGEVQMPSGRTACPYITDNKDGTVTVKYSPTERGLHEMEIKYDGSHIPGSPLQFYVDAINSGHVTAYGPGLTHGTVNTPATFTIVTKDTGEGGLSLAVEGPSKAEIACKDNKDGTCTVSYLPTACGDYNIVVKFDDKQIPGSPFTAKITGDDFTRTSQLNVGTASDVSLKIMETDLKSLMASIRAPSGNEEPCVLKRLPNRHIGISFTPKEVGEHVVSVKKTGKHVSNSPFRIMVGQSEIGDASKVKVFGQGLIEGHTFEVAEFIVDTRNAGYGGLGLSIEGPSKVDINCDDVEDGTCKVTYCPTEPGNYIINIKFADQHVPGSPFTVKVFGEGRVKESITRRRQAPSIASVGSTCDLNLKIPGEAGMQEMVAQVTSPGGKTEDAEIIKGEDSTFSVRFVPQEMGAHTVNVRYRDQHVPGSPFQFTVGPLGEGGAHKVRAGGTGLDRGVAGVPGEFSIWTREAGAGGLSIAVEGPSKAEITFEDRKDGSCGVSYVVQGPGDYEISIKFNDEHIPDSPFTVPISTLSDDARRLTITSLQEMSLKVGHEASFAVQLNGARGLIDAKTQSPSGATEECSITELDADQHAIRFIPRENGLHTIDVRFNGSHIPGSPFKIRVGELGQNGDPGLVSAFGSGLERGTTGLASDFMVNTCNAGSGALSVTIDGPSKVKMDFQECPEGYKVSYTPTAPGNYLISIKYGGPQHIVGSPFKAKVTGPHLSSGHGLRETSSVLVETVSKSTAKGAAFASFPKFSSDASQVLLRGAGLSKAFISQKNSFTVDCSQAGTNMLMVGVHGPERPCEEVYVKHMGNRMYNVTYTVKEQGSYILIVKWGDDNVPGSPFHVTVP</sequence>
<evidence type="ECO:0000313" key="12">
    <source>
        <dbReference type="Proteomes" id="UP000007303"/>
    </source>
</evidence>
<dbReference type="FunFam" id="2.60.40.10:FF:000138">
    <property type="entry name" value="filamin-B isoform X1"/>
    <property type="match status" value="1"/>
</dbReference>
<dbReference type="FunFam" id="2.60.40.10:FF:000102">
    <property type="entry name" value="filamin-B isoform X2"/>
    <property type="match status" value="1"/>
</dbReference>
<feature type="repeat" description="Filamin" evidence="9">
    <location>
        <begin position="259"/>
        <end position="357"/>
    </location>
</feature>
<dbReference type="CDD" id="cd21314">
    <property type="entry name" value="CH_FLNC_rpt2"/>
    <property type="match status" value="1"/>
</dbReference>
<evidence type="ECO:0000256" key="9">
    <source>
        <dbReference type="PROSITE-ProRule" id="PRU00087"/>
    </source>
</evidence>
<dbReference type="PROSITE" id="PS00020">
    <property type="entry name" value="ACTININ_2"/>
    <property type="match status" value="1"/>
</dbReference>
<dbReference type="SUPFAM" id="SSF81296">
    <property type="entry name" value="E set domains"/>
    <property type="match status" value="24"/>
</dbReference>
<dbReference type="FunFam" id="2.60.40.10:FF:000042">
    <property type="entry name" value="Filamin-B isoform B"/>
    <property type="match status" value="2"/>
</dbReference>
<dbReference type="GO" id="GO:0007399">
    <property type="term" value="P:nervous system development"/>
    <property type="evidence" value="ECO:0007669"/>
    <property type="project" value="UniProtKB-ARBA"/>
</dbReference>
<evidence type="ECO:0000259" key="10">
    <source>
        <dbReference type="PROSITE" id="PS50021"/>
    </source>
</evidence>
<dbReference type="InterPro" id="IPR013783">
    <property type="entry name" value="Ig-like_fold"/>
</dbReference>
<evidence type="ECO:0000256" key="1">
    <source>
        <dbReference type="ARBA" id="ARBA00004245"/>
    </source>
</evidence>
<feature type="repeat" description="Filamin" evidence="9">
    <location>
        <begin position="1236"/>
        <end position="1335"/>
    </location>
</feature>
<feature type="repeat" description="Filamin" evidence="9">
    <location>
        <begin position="653"/>
        <end position="749"/>
    </location>
</feature>
<keyword evidence="12" id="KW-1185">Reference proteome</keyword>
<feature type="repeat" description="Filamin" evidence="9">
    <location>
        <begin position="1779"/>
        <end position="1848"/>
    </location>
</feature>
<evidence type="ECO:0000313" key="11">
    <source>
        <dbReference type="Ensembl" id="ENSTNIP00000008895.1"/>
    </source>
</evidence>
<feature type="repeat" description="Filamin" evidence="9">
    <location>
        <begin position="1938"/>
        <end position="2027"/>
    </location>
</feature>
<dbReference type="FunFam" id="2.60.40.10:FF:000126">
    <property type="entry name" value="filamin-C isoform X1"/>
    <property type="match status" value="1"/>
</dbReference>
<dbReference type="FunFam" id="2.60.40.10:FF:000096">
    <property type="entry name" value="filamin-C isoform X2"/>
    <property type="match status" value="1"/>
</dbReference>
<feature type="repeat" description="Filamin" evidence="9">
    <location>
        <begin position="1848"/>
        <end position="1940"/>
    </location>
</feature>
<keyword evidence="6" id="KW-0832">Ubl conjugation</keyword>
<dbReference type="FunFam" id="2.60.40.10:FF:000122">
    <property type="entry name" value="filamin-C isoform X2"/>
    <property type="match status" value="1"/>
</dbReference>
<proteinExistence type="inferred from homology"/>
<feature type="repeat" description="Filamin" evidence="9">
    <location>
        <begin position="750"/>
        <end position="852"/>
    </location>
</feature>
<dbReference type="SUPFAM" id="SSF47576">
    <property type="entry name" value="Calponin-homology domain, CH-domain"/>
    <property type="match status" value="1"/>
</dbReference>
<dbReference type="InterPro" id="IPR014756">
    <property type="entry name" value="Ig_E-set"/>
</dbReference>
<evidence type="ECO:0000256" key="3">
    <source>
        <dbReference type="ARBA" id="ARBA00022490"/>
    </source>
</evidence>
<dbReference type="HOGENOM" id="CLU_000783_0_0_1"/>
<keyword evidence="5" id="KW-0677">Repeat</keyword>
<dbReference type="PROSITE" id="PS50021">
    <property type="entry name" value="CH"/>
    <property type="match status" value="2"/>
</dbReference>
<dbReference type="InterPro" id="IPR001715">
    <property type="entry name" value="CH_dom"/>
</dbReference>
<evidence type="ECO:0000256" key="8">
    <source>
        <dbReference type="ARBA" id="ARBA00023212"/>
    </source>
</evidence>
<dbReference type="FunFam" id="2.60.40.10:FF:000079">
    <property type="entry name" value="Filamin-B isoform C"/>
    <property type="match status" value="1"/>
</dbReference>
<dbReference type="SMART" id="SM00557">
    <property type="entry name" value="IG_FLMN"/>
    <property type="match status" value="24"/>
</dbReference>
<dbReference type="STRING" id="99883.ENSTNIP00000008895"/>
<dbReference type="FunFam" id="2.60.40.10:FF:000154">
    <property type="entry name" value="filamin-B isoform X1"/>
    <property type="match status" value="1"/>
</dbReference>
<dbReference type="Ensembl" id="ENSTNIT00000009066.1">
    <property type="protein sequence ID" value="ENSTNIP00000008895.1"/>
    <property type="gene ID" value="ENSTNIG00000006148.1"/>
</dbReference>
<dbReference type="FunFam" id="1.10.418.10:FF:000008">
    <property type="entry name" value="Filamin-B isoform C"/>
    <property type="match status" value="1"/>
</dbReference>
<feature type="repeat" description="Filamin" evidence="9">
    <location>
        <begin position="1642"/>
        <end position="1725"/>
    </location>
</feature>
<dbReference type="FunFam" id="1.10.418.10:FF:000006">
    <property type="entry name" value="Filamin-B isoform A"/>
    <property type="match status" value="1"/>
</dbReference>
<evidence type="ECO:0000256" key="4">
    <source>
        <dbReference type="ARBA" id="ARBA00022553"/>
    </source>
</evidence>
<comment type="similarity">
    <text evidence="2">Belongs to the filamin family.</text>
</comment>
<dbReference type="GO" id="GO:0030036">
    <property type="term" value="P:actin cytoskeleton organization"/>
    <property type="evidence" value="ECO:0007669"/>
    <property type="project" value="InterPro"/>
</dbReference>
<dbReference type="InterPro" id="IPR001298">
    <property type="entry name" value="Filamin/ABP280_rpt"/>
</dbReference>
<dbReference type="InterPro" id="IPR017868">
    <property type="entry name" value="Filamin/ABP280_repeat-like"/>
</dbReference>
<reference evidence="11" key="3">
    <citation type="submission" date="2025-09" db="UniProtKB">
        <authorList>
            <consortium name="Ensembl"/>
        </authorList>
    </citation>
    <scope>IDENTIFICATION</scope>
</reference>
<dbReference type="OMA" id="YPVMAGK"/>
<dbReference type="InterPro" id="IPR036872">
    <property type="entry name" value="CH_dom_sf"/>
</dbReference>
<dbReference type="PANTHER" id="PTHR38537">
    <property type="entry name" value="JITTERBUG, ISOFORM N"/>
    <property type="match status" value="1"/>
</dbReference>
<dbReference type="Proteomes" id="UP000007303">
    <property type="component" value="Unassembled WGS sequence"/>
</dbReference>
<feature type="domain" description="Calponin-homology (CH)" evidence="10">
    <location>
        <begin position="25"/>
        <end position="131"/>
    </location>
</feature>
<protein>
    <submittedName>
        <fullName evidence="11">Filamin C</fullName>
    </submittedName>
</protein>
<feature type="repeat" description="Filamin" evidence="9">
    <location>
        <begin position="1429"/>
        <end position="1524"/>
    </location>
</feature>
<dbReference type="FunFam" id="2.60.40.10:FF:000125">
    <property type="entry name" value="filamin-B isoform X1"/>
    <property type="match status" value="1"/>
</dbReference>
<feature type="repeat" description="Filamin" evidence="9">
    <location>
        <begin position="1525"/>
        <end position="1621"/>
    </location>
</feature>
<feature type="repeat" description="Filamin" evidence="9">
    <location>
        <begin position="2222"/>
        <end position="2314"/>
    </location>
</feature>
<name>H3CKW6_TETNG</name>